<evidence type="ECO:0000313" key="2">
    <source>
        <dbReference type="EMBL" id="UWP58086.1"/>
    </source>
</evidence>
<dbReference type="EMBL" id="CP102290">
    <property type="protein sequence ID" value="UWP58086.1"/>
    <property type="molecule type" value="Genomic_DNA"/>
</dbReference>
<organism evidence="2 3">
    <name type="scientific">Ruminococcus gauvreauii</name>
    <dbReference type="NCBI Taxonomy" id="438033"/>
    <lineage>
        <taxon>Bacteria</taxon>
        <taxon>Bacillati</taxon>
        <taxon>Bacillota</taxon>
        <taxon>Clostridia</taxon>
        <taxon>Eubacteriales</taxon>
        <taxon>Oscillospiraceae</taxon>
        <taxon>Ruminococcus</taxon>
    </lineage>
</organism>
<name>A0ABY5VDY4_9FIRM</name>
<protein>
    <submittedName>
        <fullName evidence="2">Uncharacterized protein</fullName>
    </submittedName>
</protein>
<dbReference type="Proteomes" id="UP001060164">
    <property type="component" value="Chromosome"/>
</dbReference>
<sequence length="94" mass="10696">MWLASDKDNISRERGSAIPWKMGKKKKKKDEALLNELKAYQAQGVLLMLDGRPSTPKAIMKAHGIAEDGAYMRDYVQDEEGRVETLQFDLITKK</sequence>
<feature type="region of interest" description="Disordered" evidence="1">
    <location>
        <begin position="1"/>
        <end position="26"/>
    </location>
</feature>
<reference evidence="2" key="1">
    <citation type="journal article" date="2022" name="Cell">
        <title>Design, construction, and in vivo augmentation of a complex gut microbiome.</title>
        <authorList>
            <person name="Cheng A.G."/>
            <person name="Ho P.Y."/>
            <person name="Aranda-Diaz A."/>
            <person name="Jain S."/>
            <person name="Yu F.B."/>
            <person name="Meng X."/>
            <person name="Wang M."/>
            <person name="Iakiviak M."/>
            <person name="Nagashima K."/>
            <person name="Zhao A."/>
            <person name="Murugkar P."/>
            <person name="Patil A."/>
            <person name="Atabakhsh K."/>
            <person name="Weakley A."/>
            <person name="Yan J."/>
            <person name="Brumbaugh A.R."/>
            <person name="Higginbottom S."/>
            <person name="Dimas A."/>
            <person name="Shiver A.L."/>
            <person name="Deutschbauer A."/>
            <person name="Neff N."/>
            <person name="Sonnenburg J.L."/>
            <person name="Huang K.C."/>
            <person name="Fischbach M.A."/>
        </authorList>
    </citation>
    <scope>NUCLEOTIDE SEQUENCE</scope>
    <source>
        <strain evidence="2">DSM 19829</strain>
    </source>
</reference>
<evidence type="ECO:0000313" key="3">
    <source>
        <dbReference type="Proteomes" id="UP001060164"/>
    </source>
</evidence>
<gene>
    <name evidence="2" type="ORF">NQ502_11860</name>
</gene>
<proteinExistence type="predicted"/>
<feature type="compositionally biased region" description="Basic and acidic residues" evidence="1">
    <location>
        <begin position="1"/>
        <end position="15"/>
    </location>
</feature>
<accession>A0ABY5VDY4</accession>
<evidence type="ECO:0000256" key="1">
    <source>
        <dbReference type="SAM" id="MobiDB-lite"/>
    </source>
</evidence>
<keyword evidence="3" id="KW-1185">Reference proteome</keyword>
<dbReference type="RefSeq" id="WP_242830259.1">
    <property type="nucleotide sequence ID" value="NZ_CABLBR010000012.1"/>
</dbReference>